<dbReference type="KEGG" id="cput:CONPUDRAFT_139408"/>
<evidence type="ECO:0000256" key="10">
    <source>
        <dbReference type="RuleBase" id="RU361153"/>
    </source>
</evidence>
<dbReference type="Pfam" id="PF00150">
    <property type="entry name" value="Cellulase"/>
    <property type="match status" value="1"/>
</dbReference>
<evidence type="ECO:0000256" key="11">
    <source>
        <dbReference type="SAM" id="SignalP"/>
    </source>
</evidence>
<feature type="chain" id="PRO_5024391226" description="cellulase" evidence="11">
    <location>
        <begin position="19"/>
        <end position="332"/>
    </location>
</feature>
<evidence type="ECO:0000313" key="13">
    <source>
        <dbReference type="EMBL" id="EIW76670.1"/>
    </source>
</evidence>
<dbReference type="OrthoDB" id="5823761at2759"/>
<comment type="caution">
    <text evidence="13">The sequence shown here is derived from an EMBL/GenBank/DDBJ whole genome shotgun (WGS) entry which is preliminary data.</text>
</comment>
<dbReference type="OMA" id="HIGIRIF"/>
<protein>
    <recommendedName>
        <fullName evidence="3">cellulase</fullName>
        <ecNumber evidence="3">3.2.1.4</ecNumber>
    </recommendedName>
</protein>
<dbReference type="InterPro" id="IPR017853">
    <property type="entry name" value="GH"/>
</dbReference>
<evidence type="ECO:0000256" key="8">
    <source>
        <dbReference type="ARBA" id="ARBA00023295"/>
    </source>
</evidence>
<proteinExistence type="inferred from homology"/>
<dbReference type="EC" id="3.2.1.4" evidence="3"/>
<keyword evidence="8 10" id="KW-0326">Glycosidase</keyword>
<evidence type="ECO:0000256" key="3">
    <source>
        <dbReference type="ARBA" id="ARBA00012601"/>
    </source>
</evidence>
<feature type="domain" description="Glycoside hydrolase family 5" evidence="12">
    <location>
        <begin position="54"/>
        <end position="300"/>
    </location>
</feature>
<name>A0A5M3MCU2_CONPW</name>
<gene>
    <name evidence="13" type="ORF">CONPUDRAFT_139408</name>
</gene>
<dbReference type="InterPro" id="IPR001547">
    <property type="entry name" value="Glyco_hydro_5"/>
</dbReference>
<evidence type="ECO:0000313" key="14">
    <source>
        <dbReference type="Proteomes" id="UP000053558"/>
    </source>
</evidence>
<dbReference type="SUPFAM" id="SSF51445">
    <property type="entry name" value="(Trans)glycosidases"/>
    <property type="match status" value="1"/>
</dbReference>
<evidence type="ECO:0000259" key="12">
    <source>
        <dbReference type="Pfam" id="PF00150"/>
    </source>
</evidence>
<keyword evidence="7" id="KW-0119">Carbohydrate metabolism</keyword>
<dbReference type="PROSITE" id="PS00659">
    <property type="entry name" value="GLYCOSYL_HYDROL_F5"/>
    <property type="match status" value="1"/>
</dbReference>
<keyword evidence="6" id="KW-0136">Cellulose degradation</keyword>
<keyword evidence="4 11" id="KW-0732">Signal</keyword>
<dbReference type="GO" id="GO:0030245">
    <property type="term" value="P:cellulose catabolic process"/>
    <property type="evidence" value="ECO:0007669"/>
    <property type="project" value="UniProtKB-KW"/>
</dbReference>
<dbReference type="Gene3D" id="3.20.20.80">
    <property type="entry name" value="Glycosidases"/>
    <property type="match status" value="1"/>
</dbReference>
<dbReference type="Proteomes" id="UP000053558">
    <property type="component" value="Unassembled WGS sequence"/>
</dbReference>
<evidence type="ECO:0000256" key="2">
    <source>
        <dbReference type="ARBA" id="ARBA00005641"/>
    </source>
</evidence>
<dbReference type="FunFam" id="3.20.20.80:FF:000124">
    <property type="entry name" value="Exported cellulase"/>
    <property type="match status" value="1"/>
</dbReference>
<evidence type="ECO:0000256" key="7">
    <source>
        <dbReference type="ARBA" id="ARBA00023277"/>
    </source>
</evidence>
<dbReference type="AlphaFoldDB" id="A0A5M3MCU2"/>
<dbReference type="GO" id="GO:0008810">
    <property type="term" value="F:cellulase activity"/>
    <property type="evidence" value="ECO:0007669"/>
    <property type="project" value="UniProtKB-EC"/>
</dbReference>
<accession>A0A5M3MCU2</accession>
<comment type="similarity">
    <text evidence="2 10">Belongs to the glycosyl hydrolase 5 (cellulase A) family.</text>
</comment>
<feature type="signal peptide" evidence="11">
    <location>
        <begin position="1"/>
        <end position="18"/>
    </location>
</feature>
<dbReference type="PANTHER" id="PTHR34142:SF5">
    <property type="entry name" value="CBM1 DOMAIN-CONTAINING PROTEIN"/>
    <property type="match status" value="1"/>
</dbReference>
<dbReference type="PANTHER" id="PTHR34142">
    <property type="entry name" value="ENDO-BETA-1,4-GLUCANASE A"/>
    <property type="match status" value="1"/>
</dbReference>
<dbReference type="RefSeq" id="XP_007773053.1">
    <property type="nucleotide sequence ID" value="XM_007774863.1"/>
</dbReference>
<dbReference type="EMBL" id="JH711585">
    <property type="protein sequence ID" value="EIW76670.1"/>
    <property type="molecule type" value="Genomic_DNA"/>
</dbReference>
<keyword evidence="5 10" id="KW-0378">Hydrolase</keyword>
<evidence type="ECO:0000256" key="6">
    <source>
        <dbReference type="ARBA" id="ARBA00023001"/>
    </source>
</evidence>
<evidence type="ECO:0000256" key="9">
    <source>
        <dbReference type="ARBA" id="ARBA00023326"/>
    </source>
</evidence>
<dbReference type="InterPro" id="IPR018087">
    <property type="entry name" value="Glyco_hydro_5_CS"/>
</dbReference>
<evidence type="ECO:0000256" key="5">
    <source>
        <dbReference type="ARBA" id="ARBA00022801"/>
    </source>
</evidence>
<sequence length="332" mass="34954">MKFLSLLALAVSSKVAFAALGPLGGLNTAGWDFGVGTDGNLAAGSGVAPPPDQFAHFASQGVNIFRIPFAWQLMTPTLGGDIDEGWFSQYSASVQAARTSSTNPYVIVDVHNYARWNGGIVNQGGPSNDQFADFWGKVAGKFKDDDHIIFGVMNEPHDLDVPTWTQSVQAAINAIRSAGANSQYILMPGSSYSSAGALPTEAGPALVKLTDPAGGVEKLLFDVHYYLDSDSSGTHTDCTKNGVDDLTNLVNFLKSNGNRQAILSETGGGSTSSCETDLNQELAYVKNNADTLIGFTAWAAGAFDTSYTLSLTPNADGSDQAIWTQGVKPNLP</sequence>
<evidence type="ECO:0000256" key="4">
    <source>
        <dbReference type="ARBA" id="ARBA00022729"/>
    </source>
</evidence>
<comment type="catalytic activity">
    <reaction evidence="1">
        <text>Endohydrolysis of (1-&gt;4)-beta-D-glucosidic linkages in cellulose, lichenin and cereal beta-D-glucans.</text>
        <dbReference type="EC" id="3.2.1.4"/>
    </reaction>
</comment>
<evidence type="ECO:0000256" key="1">
    <source>
        <dbReference type="ARBA" id="ARBA00000966"/>
    </source>
</evidence>
<dbReference type="GeneID" id="19201341"/>
<reference evidence="14" key="1">
    <citation type="journal article" date="2012" name="Science">
        <title>The Paleozoic origin of enzymatic lignin decomposition reconstructed from 31 fungal genomes.</title>
        <authorList>
            <person name="Floudas D."/>
            <person name="Binder M."/>
            <person name="Riley R."/>
            <person name="Barry K."/>
            <person name="Blanchette R.A."/>
            <person name="Henrissat B."/>
            <person name="Martinez A.T."/>
            <person name="Otillar R."/>
            <person name="Spatafora J.W."/>
            <person name="Yadav J.S."/>
            <person name="Aerts A."/>
            <person name="Benoit I."/>
            <person name="Boyd A."/>
            <person name="Carlson A."/>
            <person name="Copeland A."/>
            <person name="Coutinho P.M."/>
            <person name="de Vries R.P."/>
            <person name="Ferreira P."/>
            <person name="Findley K."/>
            <person name="Foster B."/>
            <person name="Gaskell J."/>
            <person name="Glotzer D."/>
            <person name="Gorecki P."/>
            <person name="Heitman J."/>
            <person name="Hesse C."/>
            <person name="Hori C."/>
            <person name="Igarashi K."/>
            <person name="Jurgens J.A."/>
            <person name="Kallen N."/>
            <person name="Kersten P."/>
            <person name="Kohler A."/>
            <person name="Kuees U."/>
            <person name="Kumar T.K.A."/>
            <person name="Kuo A."/>
            <person name="LaButti K."/>
            <person name="Larrondo L.F."/>
            <person name="Lindquist E."/>
            <person name="Ling A."/>
            <person name="Lombard V."/>
            <person name="Lucas S."/>
            <person name="Lundell T."/>
            <person name="Martin R."/>
            <person name="McLaughlin D.J."/>
            <person name="Morgenstern I."/>
            <person name="Morin E."/>
            <person name="Murat C."/>
            <person name="Nagy L.G."/>
            <person name="Nolan M."/>
            <person name="Ohm R.A."/>
            <person name="Patyshakuliyeva A."/>
            <person name="Rokas A."/>
            <person name="Ruiz-Duenas F.J."/>
            <person name="Sabat G."/>
            <person name="Salamov A."/>
            <person name="Samejima M."/>
            <person name="Schmutz J."/>
            <person name="Slot J.C."/>
            <person name="St John F."/>
            <person name="Stenlid J."/>
            <person name="Sun H."/>
            <person name="Sun S."/>
            <person name="Syed K."/>
            <person name="Tsang A."/>
            <person name="Wiebenga A."/>
            <person name="Young D."/>
            <person name="Pisabarro A."/>
            <person name="Eastwood D.C."/>
            <person name="Martin F."/>
            <person name="Cullen D."/>
            <person name="Grigoriev I.V."/>
            <person name="Hibbett D.S."/>
        </authorList>
    </citation>
    <scope>NUCLEOTIDE SEQUENCE [LARGE SCALE GENOMIC DNA]</scope>
    <source>
        <strain evidence="14">RWD-64-598 SS2</strain>
    </source>
</reference>
<keyword evidence="14" id="KW-1185">Reference proteome</keyword>
<keyword evidence="9" id="KW-0624">Polysaccharide degradation</keyword>
<organism evidence="13 14">
    <name type="scientific">Coniophora puteana (strain RWD-64-598)</name>
    <name type="common">Brown rot fungus</name>
    <dbReference type="NCBI Taxonomy" id="741705"/>
    <lineage>
        <taxon>Eukaryota</taxon>
        <taxon>Fungi</taxon>
        <taxon>Dikarya</taxon>
        <taxon>Basidiomycota</taxon>
        <taxon>Agaricomycotina</taxon>
        <taxon>Agaricomycetes</taxon>
        <taxon>Agaricomycetidae</taxon>
        <taxon>Boletales</taxon>
        <taxon>Coniophorineae</taxon>
        <taxon>Coniophoraceae</taxon>
        <taxon>Coniophora</taxon>
    </lineage>
</organism>